<accession>A0ABR4FMN1</accession>
<protein>
    <recommendedName>
        <fullName evidence="4">Tachykinin family protein</fullName>
    </recommendedName>
</protein>
<dbReference type="EMBL" id="JBFTWV010000177">
    <property type="protein sequence ID" value="KAL2784492.1"/>
    <property type="molecule type" value="Genomic_DNA"/>
</dbReference>
<proteinExistence type="predicted"/>
<evidence type="ECO:0000256" key="1">
    <source>
        <dbReference type="SAM" id="MobiDB-lite"/>
    </source>
</evidence>
<feature type="region of interest" description="Disordered" evidence="1">
    <location>
        <begin position="544"/>
        <end position="568"/>
    </location>
</feature>
<feature type="compositionally biased region" description="Basic and acidic residues" evidence="1">
    <location>
        <begin position="69"/>
        <end position="78"/>
    </location>
</feature>
<feature type="region of interest" description="Disordered" evidence="1">
    <location>
        <begin position="34"/>
        <end position="53"/>
    </location>
</feature>
<dbReference type="PANTHER" id="PTHR37540:SF5">
    <property type="entry name" value="TRANSCRIPTION FACTOR DOMAIN-CONTAINING PROTEIN"/>
    <property type="match status" value="1"/>
</dbReference>
<name>A0ABR4FMN1_9EURO</name>
<gene>
    <name evidence="2" type="ORF">BJX66DRAFT_84719</name>
</gene>
<evidence type="ECO:0000313" key="2">
    <source>
        <dbReference type="EMBL" id="KAL2784492.1"/>
    </source>
</evidence>
<organism evidence="2 3">
    <name type="scientific">Aspergillus keveii</name>
    <dbReference type="NCBI Taxonomy" id="714993"/>
    <lineage>
        <taxon>Eukaryota</taxon>
        <taxon>Fungi</taxon>
        <taxon>Dikarya</taxon>
        <taxon>Ascomycota</taxon>
        <taxon>Pezizomycotina</taxon>
        <taxon>Eurotiomycetes</taxon>
        <taxon>Eurotiomycetidae</taxon>
        <taxon>Eurotiales</taxon>
        <taxon>Aspergillaceae</taxon>
        <taxon>Aspergillus</taxon>
        <taxon>Aspergillus subgen. Nidulantes</taxon>
    </lineage>
</organism>
<comment type="caution">
    <text evidence="2">The sequence shown here is derived from an EMBL/GenBank/DDBJ whole genome shotgun (WGS) entry which is preliminary data.</text>
</comment>
<feature type="region of interest" description="Disordered" evidence="1">
    <location>
        <begin position="63"/>
        <end position="93"/>
    </location>
</feature>
<dbReference type="Proteomes" id="UP001610563">
    <property type="component" value="Unassembled WGS sequence"/>
</dbReference>
<evidence type="ECO:0008006" key="4">
    <source>
        <dbReference type="Google" id="ProtNLM"/>
    </source>
</evidence>
<reference evidence="2 3" key="1">
    <citation type="submission" date="2024-07" db="EMBL/GenBank/DDBJ databases">
        <title>Section-level genome sequencing and comparative genomics of Aspergillus sections Usti and Cavernicolus.</title>
        <authorList>
            <consortium name="Lawrence Berkeley National Laboratory"/>
            <person name="Nybo J.L."/>
            <person name="Vesth T.C."/>
            <person name="Theobald S."/>
            <person name="Frisvad J.C."/>
            <person name="Larsen T.O."/>
            <person name="Kjaerboelling I."/>
            <person name="Rothschild-Mancinelli K."/>
            <person name="Lyhne E.K."/>
            <person name="Kogle M.E."/>
            <person name="Barry K."/>
            <person name="Clum A."/>
            <person name="Na H."/>
            <person name="Ledsgaard L."/>
            <person name="Lin J."/>
            <person name="Lipzen A."/>
            <person name="Kuo A."/>
            <person name="Riley R."/>
            <person name="Mondo S."/>
            <person name="Labutti K."/>
            <person name="Haridas S."/>
            <person name="Pangalinan J."/>
            <person name="Salamov A.A."/>
            <person name="Simmons B.A."/>
            <person name="Magnuson J.K."/>
            <person name="Chen J."/>
            <person name="Drula E."/>
            <person name="Henrissat B."/>
            <person name="Wiebenga A."/>
            <person name="Lubbers R.J."/>
            <person name="Gomes A.C."/>
            <person name="Makela M.R."/>
            <person name="Stajich J."/>
            <person name="Grigoriev I.V."/>
            <person name="Mortensen U.H."/>
            <person name="De Vries R.P."/>
            <person name="Baker S.E."/>
            <person name="Andersen M.R."/>
        </authorList>
    </citation>
    <scope>NUCLEOTIDE SEQUENCE [LARGE SCALE GENOMIC DNA]</scope>
    <source>
        <strain evidence="2 3">CBS 209.92</strain>
    </source>
</reference>
<evidence type="ECO:0000313" key="3">
    <source>
        <dbReference type="Proteomes" id="UP001610563"/>
    </source>
</evidence>
<sequence>MGAHSAVRAPSDFLFVDYQDDNPQNRSIDTAKRVFAQKTHQRKKRLAAVERLKTSTHPFRQRLPFAYKPVDDTPKGESSEVNQSSDDRSEQISAADAVVSRNLEAMKWARIKSLMSPKSQLGQGFIDPFSTTAVPMSEFMNSFFQHLRNYTIHRSYPLDTPRMTIWWWQKALSQPAIQLALLVSAASHQTAMNTIHNAPSQHLQRSIGEMLRLRGDTITTLNDLLRGPSPVGDSTILIVAALRAIEAISGNIEGATAHTKGLDVLIQLCGGLDALDHMTLSKIYHGDIMYAAITDTIPSLPLIPTWRSEIIQEAKVLHSTFDLLAHLHDKPDAVTRLSVLGTSFFQAHWYPGLEDSMKTYLRTSQRLIQYYEVATLRWSIVMPTDNDLFVLLQHQLASIRYPAIQSKVLLEPGAGSYLLNEPLRIALLVYLNLRIWHFQGFPVMQFVTNSLQRSLLCNRITASPVIQHIKVTAPDVLFWILLIGGMAAQGHEAHTWFVDQVADLARYLGLHDWPAARDVLAGFFYTDQPGEPGGDELWQQISSSNTGSRKPSVVPKMPVAGSSKTQPQGTRFLYKY</sequence>
<dbReference type="PANTHER" id="PTHR37540">
    <property type="entry name" value="TRANSCRIPTION FACTOR (ACR-2), PUTATIVE-RELATED-RELATED"/>
    <property type="match status" value="1"/>
</dbReference>
<keyword evidence="3" id="KW-1185">Reference proteome</keyword>